<evidence type="ECO:0000313" key="3">
    <source>
        <dbReference type="Proteomes" id="UP001597511"/>
    </source>
</evidence>
<keyword evidence="3" id="KW-1185">Reference proteome</keyword>
<accession>A0ABW6A2N5</accession>
<proteinExistence type="predicted"/>
<sequence>MKKQEIPQDPSALNNVTKEVAYAVDDAGNYTTDLSTGWSVKAEALDHAWQDIEKRVADARQKVERREASPLLYFMEKKLMDVKILSAYTGFWGITIKRHLKYGPFQKLSEQRLKKYAEVFDISVDELKKPF</sequence>
<feature type="domain" description="HTH cro/C1-type" evidence="1">
    <location>
        <begin position="107"/>
        <end position="127"/>
    </location>
</feature>
<dbReference type="EMBL" id="JBHUOZ010000001">
    <property type="protein sequence ID" value="MFD2918856.1"/>
    <property type="molecule type" value="Genomic_DNA"/>
</dbReference>
<protein>
    <recommendedName>
        <fullName evidence="1">HTH cro/C1-type domain-containing protein</fullName>
    </recommendedName>
</protein>
<name>A0ABW6A2N5_9BACT</name>
<reference evidence="3" key="1">
    <citation type="journal article" date="2019" name="Int. J. Syst. Evol. Microbiol.">
        <title>The Global Catalogue of Microorganisms (GCM) 10K type strain sequencing project: providing services to taxonomists for standard genome sequencing and annotation.</title>
        <authorList>
            <consortium name="The Broad Institute Genomics Platform"/>
            <consortium name="The Broad Institute Genome Sequencing Center for Infectious Disease"/>
            <person name="Wu L."/>
            <person name="Ma J."/>
        </authorList>
    </citation>
    <scope>NUCLEOTIDE SEQUENCE [LARGE SCALE GENOMIC DNA]</scope>
    <source>
        <strain evidence="3">KCTC 23299</strain>
    </source>
</reference>
<evidence type="ECO:0000259" key="1">
    <source>
        <dbReference type="PROSITE" id="PS50943"/>
    </source>
</evidence>
<dbReference type="InterPro" id="IPR001387">
    <property type="entry name" value="Cro/C1-type_HTH"/>
</dbReference>
<dbReference type="PROSITE" id="PS50943">
    <property type="entry name" value="HTH_CROC1"/>
    <property type="match status" value="1"/>
</dbReference>
<gene>
    <name evidence="2" type="ORF">ACFS6H_03975</name>
</gene>
<dbReference type="Proteomes" id="UP001597511">
    <property type="component" value="Unassembled WGS sequence"/>
</dbReference>
<organism evidence="2 3">
    <name type="scientific">Terrimonas rubra</name>
    <dbReference type="NCBI Taxonomy" id="1035890"/>
    <lineage>
        <taxon>Bacteria</taxon>
        <taxon>Pseudomonadati</taxon>
        <taxon>Bacteroidota</taxon>
        <taxon>Chitinophagia</taxon>
        <taxon>Chitinophagales</taxon>
        <taxon>Chitinophagaceae</taxon>
        <taxon>Terrimonas</taxon>
    </lineage>
</organism>
<comment type="caution">
    <text evidence="2">The sequence shown here is derived from an EMBL/GenBank/DDBJ whole genome shotgun (WGS) entry which is preliminary data.</text>
</comment>
<dbReference type="RefSeq" id="WP_386095449.1">
    <property type="nucleotide sequence ID" value="NZ_JBHUOZ010000001.1"/>
</dbReference>
<evidence type="ECO:0000313" key="2">
    <source>
        <dbReference type="EMBL" id="MFD2918856.1"/>
    </source>
</evidence>